<dbReference type="PANTHER" id="PTHR22960">
    <property type="entry name" value="MOLYBDOPTERIN COFACTOR SYNTHESIS PROTEIN A"/>
    <property type="match status" value="1"/>
</dbReference>
<name>A0A699YYU8_HAELA</name>
<sequence>MLERARQEQVDAKGALMLMDTHSRLHTYLRISLTERCNLRCTYCMPAEGVELTPAASLLTTQEIMRLARLFVEAGVRKVRLTGGEPTLRPDLTSLATQLSALPGLACLAMTTNGITLARQLPALKAAERFLQLARRPGLPKVLRSLDTALALGYDPVKAGA</sequence>
<dbReference type="GO" id="GO:0006777">
    <property type="term" value="P:Mo-molybdopterin cofactor biosynthetic process"/>
    <property type="evidence" value="ECO:0007669"/>
    <property type="project" value="UniProtKB-KW"/>
</dbReference>
<protein>
    <submittedName>
        <fullName evidence="10">Elp3 domain-containing protein</fullName>
    </submittedName>
</protein>
<keyword evidence="11" id="KW-1185">Reference proteome</keyword>
<evidence type="ECO:0000256" key="6">
    <source>
        <dbReference type="ARBA" id="ARBA00023004"/>
    </source>
</evidence>
<dbReference type="SFLD" id="SFLDS00029">
    <property type="entry name" value="Radical_SAM"/>
    <property type="match status" value="1"/>
</dbReference>
<evidence type="ECO:0000256" key="1">
    <source>
        <dbReference type="ARBA" id="ARBA00001966"/>
    </source>
</evidence>
<dbReference type="Proteomes" id="UP000485058">
    <property type="component" value="Unassembled WGS sequence"/>
</dbReference>
<dbReference type="InterPro" id="IPR058240">
    <property type="entry name" value="rSAM_sf"/>
</dbReference>
<dbReference type="PANTHER" id="PTHR22960:SF0">
    <property type="entry name" value="MOLYBDENUM COFACTOR BIOSYNTHESIS PROTEIN 1"/>
    <property type="match status" value="1"/>
</dbReference>
<evidence type="ECO:0000256" key="5">
    <source>
        <dbReference type="ARBA" id="ARBA00022723"/>
    </source>
</evidence>
<reference evidence="10 11" key="1">
    <citation type="submission" date="2020-02" db="EMBL/GenBank/DDBJ databases">
        <title>Draft genome sequence of Haematococcus lacustris strain NIES-144.</title>
        <authorList>
            <person name="Morimoto D."/>
            <person name="Nakagawa S."/>
            <person name="Yoshida T."/>
            <person name="Sawayama S."/>
        </authorList>
    </citation>
    <scope>NUCLEOTIDE SEQUENCE [LARGE SCALE GENOMIC DNA]</scope>
    <source>
        <strain evidence="10 11">NIES-144</strain>
    </source>
</reference>
<dbReference type="InterPro" id="IPR013785">
    <property type="entry name" value="Aldolase_TIM"/>
</dbReference>
<gene>
    <name evidence="10" type="ORF">HaLaN_08334</name>
</gene>
<dbReference type="PROSITE" id="PS51918">
    <property type="entry name" value="RADICAL_SAM"/>
    <property type="match status" value="1"/>
</dbReference>
<dbReference type="Pfam" id="PF04055">
    <property type="entry name" value="Radical_SAM"/>
    <property type="match status" value="1"/>
</dbReference>
<dbReference type="GO" id="GO:0046872">
    <property type="term" value="F:metal ion binding"/>
    <property type="evidence" value="ECO:0007669"/>
    <property type="project" value="UniProtKB-KW"/>
</dbReference>
<dbReference type="PROSITE" id="PS01305">
    <property type="entry name" value="MOAA_NIFB_PQQE"/>
    <property type="match status" value="1"/>
</dbReference>
<evidence type="ECO:0000256" key="8">
    <source>
        <dbReference type="ARBA" id="ARBA00023150"/>
    </source>
</evidence>
<dbReference type="Gene3D" id="3.20.20.70">
    <property type="entry name" value="Aldolase class I"/>
    <property type="match status" value="1"/>
</dbReference>
<evidence type="ECO:0000256" key="3">
    <source>
        <dbReference type="ARBA" id="ARBA00022485"/>
    </source>
</evidence>
<comment type="caution">
    <text evidence="10">The sequence shown here is derived from an EMBL/GenBank/DDBJ whole genome shotgun (WGS) entry which is preliminary data.</text>
</comment>
<evidence type="ECO:0000259" key="9">
    <source>
        <dbReference type="PROSITE" id="PS51918"/>
    </source>
</evidence>
<dbReference type="InterPro" id="IPR050105">
    <property type="entry name" value="MoCo_biosynth_MoaA/MoaC"/>
</dbReference>
<keyword evidence="6" id="KW-0408">Iron</keyword>
<feature type="non-terminal residue" evidence="10">
    <location>
        <position position="1"/>
    </location>
</feature>
<dbReference type="CDD" id="cd01335">
    <property type="entry name" value="Radical_SAM"/>
    <property type="match status" value="1"/>
</dbReference>
<keyword evidence="5" id="KW-0479">Metal-binding</keyword>
<dbReference type="AlphaFoldDB" id="A0A699YYU8"/>
<feature type="domain" description="Radical SAM core" evidence="9">
    <location>
        <begin position="21"/>
        <end position="161"/>
    </location>
</feature>
<proteinExistence type="predicted"/>
<dbReference type="SFLD" id="SFLDG01386">
    <property type="entry name" value="main_SPASM_domain-containing"/>
    <property type="match status" value="1"/>
</dbReference>
<keyword evidence="3" id="KW-0004">4Fe-4S</keyword>
<dbReference type="InterPro" id="IPR007197">
    <property type="entry name" value="rSAM"/>
</dbReference>
<keyword evidence="8" id="KW-0501">Molybdenum cofactor biosynthesis</keyword>
<organism evidence="10 11">
    <name type="scientific">Haematococcus lacustris</name>
    <name type="common">Green alga</name>
    <name type="synonym">Haematococcus pluvialis</name>
    <dbReference type="NCBI Taxonomy" id="44745"/>
    <lineage>
        <taxon>Eukaryota</taxon>
        <taxon>Viridiplantae</taxon>
        <taxon>Chlorophyta</taxon>
        <taxon>core chlorophytes</taxon>
        <taxon>Chlorophyceae</taxon>
        <taxon>CS clade</taxon>
        <taxon>Chlamydomonadales</taxon>
        <taxon>Haematococcaceae</taxon>
        <taxon>Haematococcus</taxon>
    </lineage>
</organism>
<keyword evidence="4" id="KW-0949">S-adenosyl-L-methionine</keyword>
<evidence type="ECO:0000256" key="4">
    <source>
        <dbReference type="ARBA" id="ARBA00022691"/>
    </source>
</evidence>
<dbReference type="GO" id="GO:0051539">
    <property type="term" value="F:4 iron, 4 sulfur cluster binding"/>
    <property type="evidence" value="ECO:0007669"/>
    <property type="project" value="UniProtKB-KW"/>
</dbReference>
<keyword evidence="7" id="KW-0411">Iron-sulfur</keyword>
<comment type="cofactor">
    <cofactor evidence="1">
        <name>[4Fe-4S] cluster</name>
        <dbReference type="ChEBI" id="CHEBI:49883"/>
    </cofactor>
</comment>
<dbReference type="SFLD" id="SFLDG01067">
    <property type="entry name" value="SPASM/twitch_domain_containing"/>
    <property type="match status" value="1"/>
</dbReference>
<comment type="pathway">
    <text evidence="2">Cofactor biosynthesis; molybdopterin biosynthesis.</text>
</comment>
<dbReference type="EMBL" id="BLLF01000521">
    <property type="protein sequence ID" value="GFH12618.1"/>
    <property type="molecule type" value="Genomic_DNA"/>
</dbReference>
<dbReference type="GO" id="GO:0061798">
    <property type="term" value="F:GTP 3',8'-cyclase activity"/>
    <property type="evidence" value="ECO:0007669"/>
    <property type="project" value="TreeGrafter"/>
</dbReference>
<dbReference type="InterPro" id="IPR000385">
    <property type="entry name" value="MoaA_NifB_PqqE_Fe-S-bd_CS"/>
</dbReference>
<dbReference type="GO" id="GO:0061799">
    <property type="term" value="F:cyclic pyranopterin monophosphate synthase activity"/>
    <property type="evidence" value="ECO:0007669"/>
    <property type="project" value="TreeGrafter"/>
</dbReference>
<dbReference type="SUPFAM" id="SSF102114">
    <property type="entry name" value="Radical SAM enzymes"/>
    <property type="match status" value="1"/>
</dbReference>
<evidence type="ECO:0000256" key="7">
    <source>
        <dbReference type="ARBA" id="ARBA00023014"/>
    </source>
</evidence>
<evidence type="ECO:0000256" key="2">
    <source>
        <dbReference type="ARBA" id="ARBA00005046"/>
    </source>
</evidence>
<accession>A0A699YYU8</accession>
<evidence type="ECO:0000313" key="11">
    <source>
        <dbReference type="Proteomes" id="UP000485058"/>
    </source>
</evidence>
<evidence type="ECO:0000313" key="10">
    <source>
        <dbReference type="EMBL" id="GFH12618.1"/>
    </source>
</evidence>